<evidence type="ECO:0000313" key="1">
    <source>
        <dbReference type="Proteomes" id="UP000887565"/>
    </source>
</evidence>
<dbReference type="WBParaSite" id="nRc.2.0.1.t08045-RA">
    <property type="protein sequence ID" value="nRc.2.0.1.t08045-RA"/>
    <property type="gene ID" value="nRc.2.0.1.g08045"/>
</dbReference>
<sequence>MTKLGIKQGSEYYSWVHNKAPLSHLVPARLFLCYWRILCTFSRSLEVLCHGISKLNATLEDESTKDRLVILMKSVVSPLLSRIFATEPSATPGELLGRGINRISEIIGDNLSNEEKSKIAHFVWKEFQKIIASNAEQGDVYIALLQMADLFVKLDIDEEKAESFLWVDSFLKRWIHCVQYDLMKFSRMQALMHLNFVLIALKNGKYDIIHEQKRRWSNVLRGTKSFINDKQMEKLKKYVGQIPVTNELYENLVEEFNLLLK</sequence>
<name>A0A915I2I5_ROMCU</name>
<evidence type="ECO:0000313" key="2">
    <source>
        <dbReference type="WBParaSite" id="nRc.2.0.1.t08045-RA"/>
    </source>
</evidence>
<reference evidence="2" key="1">
    <citation type="submission" date="2022-11" db="UniProtKB">
        <authorList>
            <consortium name="WormBaseParasite"/>
        </authorList>
    </citation>
    <scope>IDENTIFICATION</scope>
</reference>
<organism evidence="1 2">
    <name type="scientific">Romanomermis culicivorax</name>
    <name type="common">Nematode worm</name>
    <dbReference type="NCBI Taxonomy" id="13658"/>
    <lineage>
        <taxon>Eukaryota</taxon>
        <taxon>Metazoa</taxon>
        <taxon>Ecdysozoa</taxon>
        <taxon>Nematoda</taxon>
        <taxon>Enoplea</taxon>
        <taxon>Dorylaimia</taxon>
        <taxon>Mermithida</taxon>
        <taxon>Mermithoidea</taxon>
        <taxon>Mermithidae</taxon>
        <taxon>Romanomermis</taxon>
    </lineage>
</organism>
<dbReference type="AlphaFoldDB" id="A0A915I2I5"/>
<proteinExistence type="predicted"/>
<dbReference type="Proteomes" id="UP000887565">
    <property type="component" value="Unplaced"/>
</dbReference>
<accession>A0A915I2I5</accession>
<protein>
    <submittedName>
        <fullName evidence="2">Uncharacterized protein</fullName>
    </submittedName>
</protein>
<keyword evidence="1" id="KW-1185">Reference proteome</keyword>